<sequence>APEDRPEPLVRHGGRGGRGLLRLRLRALADRERHALHRSRPPARRHGDERGVRAGRPALRRHQRRPAVHVLRGGLAGRHVRGPGRGRPLLGEAVRRRRGRAVRLAQGPLRPVLAGRAHRDGRAVRRPGPHPRAAGDAGDVRHEEARHRRAAGGSRRRPGGL</sequence>
<keyword evidence="2" id="KW-0808">Transferase</keyword>
<gene>
    <name evidence="2" type="ORF">AVDCRST_MAG79-2016</name>
</gene>
<dbReference type="GO" id="GO:0032259">
    <property type="term" value="P:methylation"/>
    <property type="evidence" value="ECO:0007669"/>
    <property type="project" value="UniProtKB-KW"/>
</dbReference>
<organism evidence="2">
    <name type="scientific">uncultured Thermoleophilia bacterium</name>
    <dbReference type="NCBI Taxonomy" id="1497501"/>
    <lineage>
        <taxon>Bacteria</taxon>
        <taxon>Bacillati</taxon>
        <taxon>Actinomycetota</taxon>
        <taxon>Thermoleophilia</taxon>
        <taxon>environmental samples</taxon>
    </lineage>
</organism>
<name>A0A6J4U8P4_9ACTN</name>
<evidence type="ECO:0000313" key="2">
    <source>
        <dbReference type="EMBL" id="CAA9542880.1"/>
    </source>
</evidence>
<dbReference type="AlphaFoldDB" id="A0A6J4U8P4"/>
<feature type="region of interest" description="Disordered" evidence="1">
    <location>
        <begin position="117"/>
        <end position="161"/>
    </location>
</feature>
<evidence type="ECO:0000256" key="1">
    <source>
        <dbReference type="SAM" id="MobiDB-lite"/>
    </source>
</evidence>
<feature type="non-terminal residue" evidence="2">
    <location>
        <position position="1"/>
    </location>
</feature>
<dbReference type="EMBL" id="CADCWC010000303">
    <property type="protein sequence ID" value="CAA9542880.1"/>
    <property type="molecule type" value="Genomic_DNA"/>
</dbReference>
<proteinExistence type="predicted"/>
<feature type="compositionally biased region" description="Basic residues" evidence="1">
    <location>
        <begin position="147"/>
        <end position="161"/>
    </location>
</feature>
<feature type="region of interest" description="Disordered" evidence="1">
    <location>
        <begin position="56"/>
        <end position="94"/>
    </location>
</feature>
<feature type="non-terminal residue" evidence="2">
    <location>
        <position position="161"/>
    </location>
</feature>
<feature type="compositionally biased region" description="Basic residues" evidence="1">
    <location>
        <begin position="58"/>
        <end position="67"/>
    </location>
</feature>
<dbReference type="GO" id="GO:0008168">
    <property type="term" value="F:methyltransferase activity"/>
    <property type="evidence" value="ECO:0007669"/>
    <property type="project" value="UniProtKB-KW"/>
</dbReference>
<protein>
    <submittedName>
        <fullName evidence="2">3-demethylubiquinone-9 3-methyltransferase</fullName>
    </submittedName>
</protein>
<keyword evidence="2" id="KW-0489">Methyltransferase</keyword>
<accession>A0A6J4U8P4</accession>
<keyword evidence="2" id="KW-0830">Ubiquinone</keyword>
<reference evidence="2" key="1">
    <citation type="submission" date="2020-02" db="EMBL/GenBank/DDBJ databases">
        <authorList>
            <person name="Meier V. D."/>
        </authorList>
    </citation>
    <scope>NUCLEOTIDE SEQUENCE</scope>
    <source>
        <strain evidence="2">AVDCRST_MAG79</strain>
    </source>
</reference>